<protein>
    <submittedName>
        <fullName evidence="1">Uncharacterized protein</fullName>
    </submittedName>
</protein>
<reference evidence="1" key="1">
    <citation type="submission" date="2021-02" db="EMBL/GenBank/DDBJ databases">
        <authorList>
            <person name="Nowell W R."/>
        </authorList>
    </citation>
    <scope>NUCLEOTIDE SEQUENCE</scope>
    <source>
        <strain evidence="1">Ploen Becks lab</strain>
    </source>
</reference>
<comment type="caution">
    <text evidence="1">The sequence shown here is derived from an EMBL/GenBank/DDBJ whole genome shotgun (WGS) entry which is preliminary data.</text>
</comment>
<evidence type="ECO:0000313" key="2">
    <source>
        <dbReference type="Proteomes" id="UP000663879"/>
    </source>
</evidence>
<dbReference type="AlphaFoldDB" id="A0A814TCK1"/>
<proteinExistence type="predicted"/>
<keyword evidence="2" id="KW-1185">Reference proteome</keyword>
<evidence type="ECO:0000313" key="1">
    <source>
        <dbReference type="EMBL" id="CAF1156410.1"/>
    </source>
</evidence>
<accession>A0A814TCK1</accession>
<gene>
    <name evidence="1" type="ORF">OXX778_LOCUS23476</name>
</gene>
<dbReference type="EMBL" id="CAJNOC010012977">
    <property type="protein sequence ID" value="CAF1156410.1"/>
    <property type="molecule type" value="Genomic_DNA"/>
</dbReference>
<dbReference type="Proteomes" id="UP000663879">
    <property type="component" value="Unassembled WGS sequence"/>
</dbReference>
<name>A0A814TCK1_9BILA</name>
<sequence>MGESIIHDYTYTFIKAEKFNIISNIAVSSQTNLLFQLKNTNYNSECKINITKNSEGISLTYNLEAKQFEQSDLNSNENKHLTIADFDFKMFWIFSVLNNINQKFQIRNNA</sequence>
<organism evidence="1 2">
    <name type="scientific">Brachionus calyciflorus</name>
    <dbReference type="NCBI Taxonomy" id="104777"/>
    <lineage>
        <taxon>Eukaryota</taxon>
        <taxon>Metazoa</taxon>
        <taxon>Spiralia</taxon>
        <taxon>Gnathifera</taxon>
        <taxon>Rotifera</taxon>
        <taxon>Eurotatoria</taxon>
        <taxon>Monogononta</taxon>
        <taxon>Pseudotrocha</taxon>
        <taxon>Ploima</taxon>
        <taxon>Brachionidae</taxon>
        <taxon>Brachionus</taxon>
    </lineage>
</organism>